<protein>
    <submittedName>
        <fullName evidence="3">Uncharacterized protein</fullName>
    </submittedName>
</protein>
<proteinExistence type="predicted"/>
<feature type="region of interest" description="Disordered" evidence="2">
    <location>
        <begin position="128"/>
        <end position="165"/>
    </location>
</feature>
<evidence type="ECO:0000256" key="1">
    <source>
        <dbReference type="SAM" id="Coils"/>
    </source>
</evidence>
<feature type="compositionally biased region" description="Basic and acidic residues" evidence="2">
    <location>
        <begin position="133"/>
        <end position="148"/>
    </location>
</feature>
<accession>A0A1V0PD83</accession>
<feature type="coiled-coil region" evidence="1">
    <location>
        <begin position="39"/>
        <end position="66"/>
    </location>
</feature>
<dbReference type="RefSeq" id="WP_063280798.1">
    <property type="nucleotide sequence ID" value="NZ_CP016746.2"/>
</dbReference>
<reference evidence="3 4" key="1">
    <citation type="journal article" date="2017" name="BMC Genomics">
        <title>Comparative and functional genomics of the Lactococcus lactis taxon; insights into evolution and niche adaptation.</title>
        <authorList>
            <person name="Kelleher P."/>
            <person name="Bottacini F."/>
            <person name="Mahony J."/>
            <person name="Kilcawley K.N."/>
            <person name="van Sinderen D."/>
        </authorList>
    </citation>
    <scope>NUCLEOTIDE SEQUENCE [LARGE SCALE GENOMIC DNA]</scope>
    <source>
        <strain evidence="3 4">JM1</strain>
        <plasmid evidence="4">pmpjm1</plasmid>
    </source>
</reference>
<name>A0A1V0PD83_LACLC</name>
<evidence type="ECO:0000256" key="2">
    <source>
        <dbReference type="SAM" id="MobiDB-lite"/>
    </source>
</evidence>
<evidence type="ECO:0000313" key="4">
    <source>
        <dbReference type="Proteomes" id="UP000191806"/>
    </source>
</evidence>
<keyword evidence="1" id="KW-0175">Coiled coil</keyword>
<dbReference type="AlphaFoldDB" id="A0A1V0PD83"/>
<dbReference type="EMBL" id="CP016746">
    <property type="protein sequence ID" value="ARE27224.1"/>
    <property type="molecule type" value="Genomic_DNA"/>
</dbReference>
<sequence>MSDILDFSEIAMLPESILTEYNETLSKLTKDLTKKIKLFERLGNDLTKTAENLEKIQLENEEKMSEILEAFDKQQSKTAVMLKETKDTLGTILQVQEGLKDKRRHIINQNQELPFFTADHDTEAEEMMKHKKENQQERIEDETKKDELSDFTEAPSEPIKKKNFTELKQANEKLWQSIE</sequence>
<geneLocation type="plasmid" evidence="4">
    <name>pmpjm1</name>
</geneLocation>
<keyword evidence="3" id="KW-0614">Plasmid</keyword>
<evidence type="ECO:0000313" key="3">
    <source>
        <dbReference type="EMBL" id="ARE27224.1"/>
    </source>
</evidence>
<organism evidence="3 4">
    <name type="scientific">Lactococcus lactis subsp. cremoris</name>
    <name type="common">Streptococcus cremoris</name>
    <dbReference type="NCBI Taxonomy" id="1359"/>
    <lineage>
        <taxon>Bacteria</taxon>
        <taxon>Bacillati</taxon>
        <taxon>Bacillota</taxon>
        <taxon>Bacilli</taxon>
        <taxon>Lactobacillales</taxon>
        <taxon>Streptococcaceae</taxon>
        <taxon>Lactococcus</taxon>
    </lineage>
</organism>
<dbReference type="Proteomes" id="UP000191806">
    <property type="component" value="Plasmid pJM1A"/>
</dbReference>
<gene>
    <name evidence="3" type="ORF">LLJM1_04405</name>
</gene>